<feature type="region of interest" description="Disordered" evidence="1">
    <location>
        <begin position="117"/>
        <end position="139"/>
    </location>
</feature>
<name>A0A133VEK4_9EURY</name>
<dbReference type="Proteomes" id="UP000070076">
    <property type="component" value="Unassembled WGS sequence"/>
</dbReference>
<evidence type="ECO:0000256" key="1">
    <source>
        <dbReference type="SAM" id="MobiDB-lite"/>
    </source>
</evidence>
<feature type="compositionally biased region" description="Polar residues" evidence="1">
    <location>
        <begin position="120"/>
        <end position="130"/>
    </location>
</feature>
<keyword evidence="3" id="KW-1185">Reference proteome</keyword>
<comment type="caution">
    <text evidence="2">The sequence shown here is derived from an EMBL/GenBank/DDBJ whole genome shotgun (WGS) entry which is preliminary data.</text>
</comment>
<evidence type="ECO:0000313" key="2">
    <source>
        <dbReference type="EMBL" id="KXB04865.1"/>
    </source>
</evidence>
<dbReference type="EMBL" id="LHYB01000008">
    <property type="protein sequence ID" value="KXB04865.1"/>
    <property type="molecule type" value="Genomic_DNA"/>
</dbReference>
<accession>A0A133VEK4</accession>
<reference evidence="2 3" key="1">
    <citation type="journal article" date="2016" name="Sci. Rep.">
        <title>Metabolic traits of an uncultured archaeal lineage -MSBL1- from brine pools of the Red Sea.</title>
        <authorList>
            <person name="Mwirichia R."/>
            <person name="Alam I."/>
            <person name="Rashid M."/>
            <person name="Vinu M."/>
            <person name="Ba-Alawi W."/>
            <person name="Anthony Kamau A."/>
            <person name="Kamanda Ngugi D."/>
            <person name="Goker M."/>
            <person name="Klenk H.P."/>
            <person name="Bajic V."/>
            <person name="Stingl U."/>
        </authorList>
    </citation>
    <scope>NUCLEOTIDE SEQUENCE [LARGE SCALE GENOMIC DNA]</scope>
    <source>
        <strain evidence="2">SCGC-AAA261O19</strain>
    </source>
</reference>
<feature type="non-terminal residue" evidence="2">
    <location>
        <position position="1"/>
    </location>
</feature>
<evidence type="ECO:0000313" key="3">
    <source>
        <dbReference type="Proteomes" id="UP000070076"/>
    </source>
</evidence>
<proteinExistence type="predicted"/>
<organism evidence="2 3">
    <name type="scientific">candidate division MSBL1 archaeon SCGC-AAA261O19</name>
    <dbReference type="NCBI Taxonomy" id="1698277"/>
    <lineage>
        <taxon>Archaea</taxon>
        <taxon>Methanobacteriati</taxon>
        <taxon>Methanobacteriota</taxon>
        <taxon>candidate division MSBL1</taxon>
    </lineage>
</organism>
<gene>
    <name evidence="2" type="ORF">AKJ48_01055</name>
</gene>
<sequence>LRENGFDESEVVVVHPDDLEKMVGPETEIVAIGGHDLLGINPPTSEFVELASTGPPYNRVKFLELLDNPVLENVDVVVGGKSAWQVADERVMGRLGIDYVHIGEGERSANLLNAPNNAPKVTSTKNTLPAPTQRAARRSKSRIGFHGIPEKTTAIATLNPQHAKNEFTPVTP</sequence>
<protein>
    <submittedName>
        <fullName evidence="2">Uncharacterized protein</fullName>
    </submittedName>
</protein>
<dbReference type="AlphaFoldDB" id="A0A133VEK4"/>